<accession>A0ABP5BWV3</accession>
<dbReference type="InterPro" id="IPR003689">
    <property type="entry name" value="ZIP"/>
</dbReference>
<sequence length="276" mass="28099">MSSTQIAILGAIAGFTIYLGLPLGRLRSPLPRLRALLNAVAIGILLFLLFDVLSHAWEPVDSALSDKPHHVGSAIGYGLLMAAGLGVALCGLTRFDRWVAKRASRGPGAAAAAELEVGARRPLVARLASLPMLIAIGIGLHNFAEGLAIGNSAAAGEISLAVLLIIGFGLHNATEGFGIVAPMAAVGERPSWGYLGVLGLIGGGPTFVGTLVGEQFTSTAVSIAFLSLAAGSILYVVIELLAVARKTGLKELTAYGIMLGLVAGFLTDAIVTLGGA</sequence>
<dbReference type="Pfam" id="PF02535">
    <property type="entry name" value="Zip"/>
    <property type="match status" value="1"/>
</dbReference>
<gene>
    <name evidence="6" type="ORF">GCM10009838_04570</name>
</gene>
<reference evidence="7" key="1">
    <citation type="journal article" date="2019" name="Int. J. Syst. Evol. Microbiol.">
        <title>The Global Catalogue of Microorganisms (GCM) 10K type strain sequencing project: providing services to taxonomists for standard genome sequencing and annotation.</title>
        <authorList>
            <consortium name="The Broad Institute Genomics Platform"/>
            <consortium name="The Broad Institute Genome Sequencing Center for Infectious Disease"/>
            <person name="Wu L."/>
            <person name="Ma J."/>
        </authorList>
    </citation>
    <scope>NUCLEOTIDE SEQUENCE [LARGE SCALE GENOMIC DNA]</scope>
    <source>
        <strain evidence="7">JCM 16013</strain>
    </source>
</reference>
<feature type="transmembrane region" description="Helical" evidence="5">
    <location>
        <begin position="6"/>
        <end position="23"/>
    </location>
</feature>
<name>A0ABP5BWV3_9ACTN</name>
<feature type="transmembrane region" description="Helical" evidence="5">
    <location>
        <begin position="149"/>
        <end position="171"/>
    </location>
</feature>
<organism evidence="6 7">
    <name type="scientific">Catenulispora subtropica</name>
    <dbReference type="NCBI Taxonomy" id="450798"/>
    <lineage>
        <taxon>Bacteria</taxon>
        <taxon>Bacillati</taxon>
        <taxon>Actinomycetota</taxon>
        <taxon>Actinomycetes</taxon>
        <taxon>Catenulisporales</taxon>
        <taxon>Catenulisporaceae</taxon>
        <taxon>Catenulispora</taxon>
    </lineage>
</organism>
<evidence type="ECO:0000256" key="3">
    <source>
        <dbReference type="ARBA" id="ARBA00022989"/>
    </source>
</evidence>
<feature type="transmembrane region" description="Helical" evidence="5">
    <location>
        <begin position="35"/>
        <end position="54"/>
    </location>
</feature>
<evidence type="ECO:0000256" key="1">
    <source>
        <dbReference type="ARBA" id="ARBA00004141"/>
    </source>
</evidence>
<dbReference type="Proteomes" id="UP001499854">
    <property type="component" value="Unassembled WGS sequence"/>
</dbReference>
<evidence type="ECO:0000313" key="6">
    <source>
        <dbReference type="EMBL" id="GAA1952532.1"/>
    </source>
</evidence>
<keyword evidence="2 5" id="KW-0812">Transmembrane</keyword>
<feature type="transmembrane region" description="Helical" evidence="5">
    <location>
        <begin position="123"/>
        <end position="143"/>
    </location>
</feature>
<comment type="caution">
    <text evidence="6">The sequence shown here is derived from an EMBL/GenBank/DDBJ whole genome shotgun (WGS) entry which is preliminary data.</text>
</comment>
<evidence type="ECO:0000256" key="5">
    <source>
        <dbReference type="SAM" id="Phobius"/>
    </source>
</evidence>
<feature type="transmembrane region" description="Helical" evidence="5">
    <location>
        <begin position="192"/>
        <end position="213"/>
    </location>
</feature>
<keyword evidence="7" id="KW-1185">Reference proteome</keyword>
<proteinExistence type="predicted"/>
<keyword evidence="4 5" id="KW-0472">Membrane</keyword>
<dbReference type="RefSeq" id="WP_344655200.1">
    <property type="nucleotide sequence ID" value="NZ_BAAAQM010000002.1"/>
</dbReference>
<keyword evidence="3 5" id="KW-1133">Transmembrane helix</keyword>
<dbReference type="EMBL" id="BAAAQM010000002">
    <property type="protein sequence ID" value="GAA1952532.1"/>
    <property type="molecule type" value="Genomic_DNA"/>
</dbReference>
<evidence type="ECO:0000256" key="4">
    <source>
        <dbReference type="ARBA" id="ARBA00023136"/>
    </source>
</evidence>
<evidence type="ECO:0000256" key="2">
    <source>
        <dbReference type="ARBA" id="ARBA00022692"/>
    </source>
</evidence>
<feature type="transmembrane region" description="Helical" evidence="5">
    <location>
        <begin position="219"/>
        <end position="242"/>
    </location>
</feature>
<feature type="transmembrane region" description="Helical" evidence="5">
    <location>
        <begin position="74"/>
        <end position="95"/>
    </location>
</feature>
<feature type="transmembrane region" description="Helical" evidence="5">
    <location>
        <begin position="254"/>
        <end position="274"/>
    </location>
</feature>
<protein>
    <submittedName>
        <fullName evidence="6">ZIP family metal transporter</fullName>
    </submittedName>
</protein>
<evidence type="ECO:0000313" key="7">
    <source>
        <dbReference type="Proteomes" id="UP001499854"/>
    </source>
</evidence>
<comment type="subcellular location">
    <subcellularLocation>
        <location evidence="1">Membrane</location>
        <topology evidence="1">Multi-pass membrane protein</topology>
    </subcellularLocation>
</comment>